<keyword evidence="1 2" id="KW-0732">Signal</keyword>
<dbReference type="AlphaFoldDB" id="F2ICT5"/>
<dbReference type="Pfam" id="PF18962">
    <property type="entry name" value="Por_Secre_tail"/>
    <property type="match status" value="1"/>
</dbReference>
<gene>
    <name evidence="4" type="ordered locus">Fluta_1314</name>
</gene>
<dbReference type="eggNOG" id="COG1409">
    <property type="taxonomic scope" value="Bacteria"/>
</dbReference>
<evidence type="ECO:0000313" key="5">
    <source>
        <dbReference type="Proteomes" id="UP000007463"/>
    </source>
</evidence>
<feature type="chain" id="PRO_5003278414" description="Secretion system C-terminal sorting domain-containing protein" evidence="2">
    <location>
        <begin position="19"/>
        <end position="476"/>
    </location>
</feature>
<organism evidence="4 5">
    <name type="scientific">Fluviicola taffensis (strain DSM 16823 / NCIMB 13979 / RW262)</name>
    <dbReference type="NCBI Taxonomy" id="755732"/>
    <lineage>
        <taxon>Bacteria</taxon>
        <taxon>Pseudomonadati</taxon>
        <taxon>Bacteroidota</taxon>
        <taxon>Flavobacteriia</taxon>
        <taxon>Flavobacteriales</taxon>
        <taxon>Crocinitomicaceae</taxon>
        <taxon>Fluviicola</taxon>
    </lineage>
</organism>
<feature type="signal peptide" evidence="2">
    <location>
        <begin position="1"/>
        <end position="18"/>
    </location>
</feature>
<dbReference type="STRING" id="755732.Fluta_1314"/>
<evidence type="ECO:0000313" key="4">
    <source>
        <dbReference type="EMBL" id="AEA43309.1"/>
    </source>
</evidence>
<evidence type="ECO:0000256" key="1">
    <source>
        <dbReference type="ARBA" id="ARBA00022729"/>
    </source>
</evidence>
<proteinExistence type="predicted"/>
<dbReference type="NCBIfam" id="TIGR04183">
    <property type="entry name" value="Por_Secre_tail"/>
    <property type="match status" value="1"/>
</dbReference>
<dbReference type="OrthoDB" id="1428753at2"/>
<evidence type="ECO:0000256" key="2">
    <source>
        <dbReference type="SAM" id="SignalP"/>
    </source>
</evidence>
<reference evidence="4 5" key="1">
    <citation type="journal article" date="2011" name="Stand. Genomic Sci.">
        <title>Complete genome sequence of the gliding freshwater bacterium Fluviicola taffensis type strain (RW262).</title>
        <authorList>
            <person name="Woyke T."/>
            <person name="Chertkov O."/>
            <person name="Lapidus A."/>
            <person name="Nolan M."/>
            <person name="Lucas S."/>
            <person name="Del Rio T.G."/>
            <person name="Tice H."/>
            <person name="Cheng J.F."/>
            <person name="Tapia R."/>
            <person name="Han C."/>
            <person name="Goodwin L."/>
            <person name="Pitluck S."/>
            <person name="Liolios K."/>
            <person name="Pagani I."/>
            <person name="Ivanova N."/>
            <person name="Huntemann M."/>
            <person name="Mavromatis K."/>
            <person name="Mikhailova N."/>
            <person name="Pati A."/>
            <person name="Chen A."/>
            <person name="Palaniappan K."/>
            <person name="Land M."/>
            <person name="Hauser L."/>
            <person name="Brambilla E.M."/>
            <person name="Rohde M."/>
            <person name="Mwirichia R."/>
            <person name="Sikorski J."/>
            <person name="Tindall B.J."/>
            <person name="Goker M."/>
            <person name="Bristow J."/>
            <person name="Eisen J.A."/>
            <person name="Markowitz V."/>
            <person name="Hugenholtz P."/>
            <person name="Klenk H.P."/>
            <person name="Kyrpides N.C."/>
        </authorList>
    </citation>
    <scope>NUCLEOTIDE SEQUENCE [LARGE SCALE GENOMIC DNA]</scope>
    <source>
        <strain evidence="5">DSM 16823 / RW262 / RW262</strain>
    </source>
</reference>
<dbReference type="RefSeq" id="WP_013686081.1">
    <property type="nucleotide sequence ID" value="NC_015321.1"/>
</dbReference>
<accession>F2ICT5</accession>
<keyword evidence="5" id="KW-1185">Reference proteome</keyword>
<dbReference type="EMBL" id="CP002542">
    <property type="protein sequence ID" value="AEA43309.1"/>
    <property type="molecule type" value="Genomic_DNA"/>
</dbReference>
<dbReference type="Proteomes" id="UP000007463">
    <property type="component" value="Chromosome"/>
</dbReference>
<reference evidence="5" key="2">
    <citation type="submission" date="2011-02" db="EMBL/GenBank/DDBJ databases">
        <title>The complete genome of Fluviicola taffensis DSM 16823.</title>
        <authorList>
            <consortium name="US DOE Joint Genome Institute (JGI-PGF)"/>
            <person name="Lucas S."/>
            <person name="Copeland A."/>
            <person name="Lapidus A."/>
            <person name="Bruce D."/>
            <person name="Goodwin L."/>
            <person name="Pitluck S."/>
            <person name="Kyrpides N."/>
            <person name="Mavromatis K."/>
            <person name="Ivanova N."/>
            <person name="Mikhailova N."/>
            <person name="Pagani I."/>
            <person name="Chertkov O."/>
            <person name="Detter J.C."/>
            <person name="Han C."/>
            <person name="Tapia R."/>
            <person name="Land M."/>
            <person name="Hauser L."/>
            <person name="Markowitz V."/>
            <person name="Cheng J.-F."/>
            <person name="Hugenholtz P."/>
            <person name="Woyke T."/>
            <person name="Wu D."/>
            <person name="Tindall B."/>
            <person name="Pomrenke H.G."/>
            <person name="Brambilla E."/>
            <person name="Klenk H.-P."/>
            <person name="Eisen J.A."/>
        </authorList>
    </citation>
    <scope>NUCLEOTIDE SEQUENCE [LARGE SCALE GENOMIC DNA]</scope>
    <source>
        <strain evidence="5">DSM 16823 / RW262 / RW262</strain>
    </source>
</reference>
<dbReference type="Gene3D" id="2.60.120.260">
    <property type="entry name" value="Galactose-binding domain-like"/>
    <property type="match status" value="1"/>
</dbReference>
<name>F2ICT5_FLUTR</name>
<dbReference type="HOGENOM" id="CLU_573364_0_0_10"/>
<dbReference type="InterPro" id="IPR026444">
    <property type="entry name" value="Secre_tail"/>
</dbReference>
<protein>
    <recommendedName>
        <fullName evidence="3">Secretion system C-terminal sorting domain-containing protein</fullName>
    </recommendedName>
</protein>
<feature type="domain" description="Secretion system C-terminal sorting" evidence="3">
    <location>
        <begin position="406"/>
        <end position="468"/>
    </location>
</feature>
<dbReference type="KEGG" id="fte:Fluta_1314"/>
<evidence type="ECO:0000259" key="3">
    <source>
        <dbReference type="Pfam" id="PF18962"/>
    </source>
</evidence>
<sequence precursor="true">MNKLLLLGSLSMGLSAYSQTTIFQDDFESGAGNWTLNGGTGQNQWLANNEFIGFTGFIDDTPNQPGTFTGGVNSTYLHITNTSICGSLSVCNANFDIGSASNQSATKTTPIVTTGFTNVTLDFWYLSAGATGISFGIVEYSTDGGTVWTAASGQYSGVLAWTNTTITLPAFNNQTSLKFRFRWQNGGSGDDPAFSIDEVKITGTVATGASLATGAITTTTYCSNVSSALSVPFSVTGTVTAGNVYTAQLSNSTGSFASPTSIGTLTSIATGSLSIAATVPSGLSVGTGYRIRVDASAPATVGTDNGTNISIVAPASISITSVPANGVICTGSSASLTASGGTSYVWSPAGSLNSSTIQNVTATPGATQIYTVVGTDVNSCASNATFTVTVQSCAGLEEESFGDFELYPNPASQFIQLNFGTLKGLQSIVVMDLAGRKVITTSSITDSLDVSTLESGKYFLLIEHGDGIAAKSFLKQ</sequence>